<name>A0A8S4DPG1_PLUXY</name>
<evidence type="ECO:0000313" key="2">
    <source>
        <dbReference type="Proteomes" id="UP000653454"/>
    </source>
</evidence>
<protein>
    <submittedName>
        <fullName evidence="1">(diamondback moth) hypothetical protein</fullName>
    </submittedName>
</protein>
<proteinExistence type="predicted"/>
<dbReference type="AlphaFoldDB" id="A0A8S4DPG1"/>
<comment type="caution">
    <text evidence="1">The sequence shown here is derived from an EMBL/GenBank/DDBJ whole genome shotgun (WGS) entry which is preliminary data.</text>
</comment>
<gene>
    <name evidence="1" type="ORF">PLXY2_LOCUS2841</name>
</gene>
<sequence>MYLKMYIKSERFYQQPENQGFKEDKYYSDYEEELEEQGSKDLCVEFEFGIWEARGEIAAWLSGTCRAIHMFSNVHLML</sequence>
<evidence type="ECO:0000313" key="1">
    <source>
        <dbReference type="EMBL" id="CAG9102920.1"/>
    </source>
</evidence>
<keyword evidence="2" id="KW-1185">Reference proteome</keyword>
<dbReference type="Proteomes" id="UP000653454">
    <property type="component" value="Unassembled WGS sequence"/>
</dbReference>
<organism evidence="1 2">
    <name type="scientific">Plutella xylostella</name>
    <name type="common">Diamondback moth</name>
    <name type="synonym">Plutella maculipennis</name>
    <dbReference type="NCBI Taxonomy" id="51655"/>
    <lineage>
        <taxon>Eukaryota</taxon>
        <taxon>Metazoa</taxon>
        <taxon>Ecdysozoa</taxon>
        <taxon>Arthropoda</taxon>
        <taxon>Hexapoda</taxon>
        <taxon>Insecta</taxon>
        <taxon>Pterygota</taxon>
        <taxon>Neoptera</taxon>
        <taxon>Endopterygota</taxon>
        <taxon>Lepidoptera</taxon>
        <taxon>Glossata</taxon>
        <taxon>Ditrysia</taxon>
        <taxon>Yponomeutoidea</taxon>
        <taxon>Plutellidae</taxon>
        <taxon>Plutella</taxon>
    </lineage>
</organism>
<accession>A0A8S4DPG1</accession>
<dbReference type="EMBL" id="CAJHNJ030000007">
    <property type="protein sequence ID" value="CAG9102920.1"/>
    <property type="molecule type" value="Genomic_DNA"/>
</dbReference>
<reference evidence="1" key="1">
    <citation type="submission" date="2020-11" db="EMBL/GenBank/DDBJ databases">
        <authorList>
            <person name="Whiteford S."/>
        </authorList>
    </citation>
    <scope>NUCLEOTIDE SEQUENCE</scope>
</reference>